<dbReference type="AlphaFoldDB" id="A0A4P9YSZ2"/>
<evidence type="ECO:0000313" key="6">
    <source>
        <dbReference type="Proteomes" id="UP000278143"/>
    </source>
</evidence>
<dbReference type="GO" id="GO:0005634">
    <property type="term" value="C:nucleus"/>
    <property type="evidence" value="ECO:0007669"/>
    <property type="project" value="TreeGrafter"/>
</dbReference>
<name>A0A4P9YSZ2_9FUNG</name>
<gene>
    <name evidence="5" type="ORF">SYNPS1DRAFT_5543</name>
</gene>
<dbReference type="CDD" id="cd18008">
    <property type="entry name" value="DEXDc_SHPRH-like"/>
    <property type="match status" value="1"/>
</dbReference>
<dbReference type="PANTHER" id="PTHR45626:SF16">
    <property type="entry name" value="ATP-DEPENDENT HELICASE ULS1"/>
    <property type="match status" value="1"/>
</dbReference>
<dbReference type="InterPro" id="IPR000330">
    <property type="entry name" value="SNF2_N"/>
</dbReference>
<keyword evidence="1" id="KW-0547">Nucleotide-binding</keyword>
<keyword evidence="6" id="KW-1185">Reference proteome</keyword>
<feature type="domain" description="Helicase ATP-binding" evidence="4">
    <location>
        <begin position="1"/>
        <end position="148"/>
    </location>
</feature>
<dbReference type="EMBL" id="KZ991382">
    <property type="protein sequence ID" value="RKP23026.1"/>
    <property type="molecule type" value="Genomic_DNA"/>
</dbReference>
<evidence type="ECO:0000313" key="5">
    <source>
        <dbReference type="EMBL" id="RKP23026.1"/>
    </source>
</evidence>
<feature type="non-terminal residue" evidence="5">
    <location>
        <position position="148"/>
    </location>
</feature>
<dbReference type="InterPro" id="IPR027417">
    <property type="entry name" value="P-loop_NTPase"/>
</dbReference>
<dbReference type="Proteomes" id="UP000278143">
    <property type="component" value="Unassembled WGS sequence"/>
</dbReference>
<proteinExistence type="predicted"/>
<reference evidence="6" key="1">
    <citation type="journal article" date="2018" name="Nat. Microbiol.">
        <title>Leveraging single-cell genomics to expand the fungal tree of life.</title>
        <authorList>
            <person name="Ahrendt S.R."/>
            <person name="Quandt C.A."/>
            <person name="Ciobanu D."/>
            <person name="Clum A."/>
            <person name="Salamov A."/>
            <person name="Andreopoulos B."/>
            <person name="Cheng J.F."/>
            <person name="Woyke T."/>
            <person name="Pelin A."/>
            <person name="Henrissat B."/>
            <person name="Reynolds N.K."/>
            <person name="Benny G.L."/>
            <person name="Smith M.E."/>
            <person name="James T.Y."/>
            <person name="Grigoriev I.V."/>
        </authorList>
    </citation>
    <scope>NUCLEOTIDE SEQUENCE [LARGE SCALE GENOMIC DNA]</scope>
    <source>
        <strain evidence="6">Benny S71-1</strain>
    </source>
</reference>
<dbReference type="GO" id="GO:0005524">
    <property type="term" value="F:ATP binding"/>
    <property type="evidence" value="ECO:0007669"/>
    <property type="project" value="UniProtKB-KW"/>
</dbReference>
<organism evidence="5 6">
    <name type="scientific">Syncephalis pseudoplumigaleata</name>
    <dbReference type="NCBI Taxonomy" id="1712513"/>
    <lineage>
        <taxon>Eukaryota</taxon>
        <taxon>Fungi</taxon>
        <taxon>Fungi incertae sedis</taxon>
        <taxon>Zoopagomycota</taxon>
        <taxon>Zoopagomycotina</taxon>
        <taxon>Zoopagomycetes</taxon>
        <taxon>Zoopagales</taxon>
        <taxon>Piptocephalidaceae</taxon>
        <taxon>Syncephalis</taxon>
    </lineage>
</organism>
<dbReference type="PANTHER" id="PTHR45626">
    <property type="entry name" value="TRANSCRIPTION TERMINATION FACTOR 2-RELATED"/>
    <property type="match status" value="1"/>
</dbReference>
<dbReference type="GO" id="GO:0008094">
    <property type="term" value="F:ATP-dependent activity, acting on DNA"/>
    <property type="evidence" value="ECO:0007669"/>
    <property type="project" value="TreeGrafter"/>
</dbReference>
<dbReference type="OrthoDB" id="423559at2759"/>
<dbReference type="InterPro" id="IPR050628">
    <property type="entry name" value="SNF2_RAD54_helicase_TF"/>
</dbReference>
<evidence type="ECO:0000256" key="2">
    <source>
        <dbReference type="ARBA" id="ARBA00022801"/>
    </source>
</evidence>
<dbReference type="GO" id="GO:0005737">
    <property type="term" value="C:cytoplasm"/>
    <property type="evidence" value="ECO:0007669"/>
    <property type="project" value="TreeGrafter"/>
</dbReference>
<accession>A0A4P9YSZ2</accession>
<keyword evidence="3" id="KW-0067">ATP-binding</keyword>
<protein>
    <submittedName>
        <fullName evidence="5">SNF2 family N-terminal domain-containing protein</fullName>
    </submittedName>
</protein>
<evidence type="ECO:0000256" key="3">
    <source>
        <dbReference type="ARBA" id="ARBA00022840"/>
    </source>
</evidence>
<evidence type="ECO:0000259" key="4">
    <source>
        <dbReference type="PROSITE" id="PS51192"/>
    </source>
</evidence>
<dbReference type="Gene3D" id="3.40.50.10810">
    <property type="entry name" value="Tandem AAA-ATPase domain"/>
    <property type="match status" value="1"/>
</dbReference>
<dbReference type="SUPFAM" id="SSF52540">
    <property type="entry name" value="P-loop containing nucleoside triphosphate hydrolases"/>
    <property type="match status" value="1"/>
</dbReference>
<dbReference type="GO" id="GO:0016787">
    <property type="term" value="F:hydrolase activity"/>
    <property type="evidence" value="ECO:0007669"/>
    <property type="project" value="UniProtKB-KW"/>
</dbReference>
<dbReference type="InterPro" id="IPR014001">
    <property type="entry name" value="Helicase_ATP-bd"/>
</dbReference>
<dbReference type="GO" id="GO:0000724">
    <property type="term" value="P:double-strand break repair via homologous recombination"/>
    <property type="evidence" value="ECO:0007669"/>
    <property type="project" value="TreeGrafter"/>
</dbReference>
<dbReference type="PROSITE" id="PS51192">
    <property type="entry name" value="HELICASE_ATP_BIND_1"/>
    <property type="match status" value="1"/>
</dbReference>
<keyword evidence="2" id="KW-0378">Hydrolase</keyword>
<sequence length="148" mass="16424">MGLGKTVQTIALMLANSSPDKRQKTTLIIAPLAVIRQWESECQSKASKGLLSVYVYHGPKRISDPARLRLFDVVVTTYNTAAAEFPRYINGKSSEAAISEALADDASVGALFRTLWYRVVLDEAQNIKNISTRSAIACRNLKAKYRWC</sequence>
<dbReference type="Pfam" id="PF00176">
    <property type="entry name" value="SNF2-rel_dom"/>
    <property type="match status" value="1"/>
</dbReference>
<evidence type="ECO:0000256" key="1">
    <source>
        <dbReference type="ARBA" id="ARBA00022741"/>
    </source>
</evidence>
<dbReference type="InterPro" id="IPR038718">
    <property type="entry name" value="SNF2-like_sf"/>
</dbReference>